<dbReference type="CDD" id="cd00570">
    <property type="entry name" value="GST_N_family"/>
    <property type="match status" value="1"/>
</dbReference>
<reference evidence="3" key="2">
    <citation type="submission" date="2020-09" db="EMBL/GenBank/DDBJ databases">
        <authorList>
            <person name="Sun Q."/>
            <person name="Zhou Y."/>
        </authorList>
    </citation>
    <scope>NUCLEOTIDE SEQUENCE</scope>
    <source>
        <strain evidence="3">CGMCC 1.15254</strain>
    </source>
</reference>
<dbReference type="Gene3D" id="1.20.1050.10">
    <property type="match status" value="1"/>
</dbReference>
<evidence type="ECO:0000313" key="4">
    <source>
        <dbReference type="Proteomes" id="UP000632498"/>
    </source>
</evidence>
<evidence type="ECO:0000259" key="2">
    <source>
        <dbReference type="PROSITE" id="PS50405"/>
    </source>
</evidence>
<name>A0A917BSV5_9PROT</name>
<dbReference type="AlphaFoldDB" id="A0A917BSV5"/>
<dbReference type="CDD" id="cd00299">
    <property type="entry name" value="GST_C_family"/>
    <property type="match status" value="1"/>
</dbReference>
<protein>
    <submittedName>
        <fullName evidence="3">Glutathione S-transferase</fullName>
    </submittedName>
</protein>
<keyword evidence="4" id="KW-1185">Reference proteome</keyword>
<gene>
    <name evidence="3" type="ORF">GCM10011332_03190</name>
</gene>
<dbReference type="InterPro" id="IPR004046">
    <property type="entry name" value="GST_C"/>
</dbReference>
<feature type="domain" description="GST C-terminal" evidence="2">
    <location>
        <begin position="84"/>
        <end position="220"/>
    </location>
</feature>
<dbReference type="InterPro" id="IPR040079">
    <property type="entry name" value="Glutathione_S-Trfase"/>
</dbReference>
<dbReference type="SFLD" id="SFLDG00358">
    <property type="entry name" value="Main_(cytGST)"/>
    <property type="match status" value="1"/>
</dbReference>
<dbReference type="EMBL" id="BMHV01000002">
    <property type="protein sequence ID" value="GGF53216.1"/>
    <property type="molecule type" value="Genomic_DNA"/>
</dbReference>
<dbReference type="Proteomes" id="UP000632498">
    <property type="component" value="Unassembled WGS sequence"/>
</dbReference>
<dbReference type="InterPro" id="IPR004045">
    <property type="entry name" value="Glutathione_S-Trfase_N"/>
</dbReference>
<dbReference type="Gene3D" id="3.40.30.10">
    <property type="entry name" value="Glutaredoxin"/>
    <property type="match status" value="1"/>
</dbReference>
<comment type="caution">
    <text evidence="3">The sequence shown here is derived from an EMBL/GenBank/DDBJ whole genome shotgun (WGS) entry which is preliminary data.</text>
</comment>
<proteinExistence type="predicted"/>
<accession>A0A917BSV5</accession>
<dbReference type="PROSITE" id="PS50404">
    <property type="entry name" value="GST_NTER"/>
    <property type="match status" value="1"/>
</dbReference>
<dbReference type="InterPro" id="IPR036249">
    <property type="entry name" value="Thioredoxin-like_sf"/>
</dbReference>
<dbReference type="SUPFAM" id="SSF52833">
    <property type="entry name" value="Thioredoxin-like"/>
    <property type="match status" value="1"/>
</dbReference>
<dbReference type="Pfam" id="PF00043">
    <property type="entry name" value="GST_C"/>
    <property type="match status" value="1"/>
</dbReference>
<dbReference type="SFLD" id="SFLDS00019">
    <property type="entry name" value="Glutathione_Transferase_(cytos"/>
    <property type="match status" value="1"/>
</dbReference>
<dbReference type="PROSITE" id="PS50405">
    <property type="entry name" value="GST_CTER"/>
    <property type="match status" value="1"/>
</dbReference>
<evidence type="ECO:0000259" key="1">
    <source>
        <dbReference type="PROSITE" id="PS50404"/>
    </source>
</evidence>
<dbReference type="PANTHER" id="PTHR44051:SF8">
    <property type="entry name" value="GLUTATHIONE S-TRANSFERASE GSTA"/>
    <property type="match status" value="1"/>
</dbReference>
<feature type="domain" description="GST N-terminal" evidence="1">
    <location>
        <begin position="1"/>
        <end position="79"/>
    </location>
</feature>
<dbReference type="InterPro" id="IPR036282">
    <property type="entry name" value="Glutathione-S-Trfase_C_sf"/>
</dbReference>
<evidence type="ECO:0000313" key="3">
    <source>
        <dbReference type="EMBL" id="GGF53216.1"/>
    </source>
</evidence>
<reference evidence="3" key="1">
    <citation type="journal article" date="2014" name="Int. J. Syst. Evol. Microbiol.">
        <title>Complete genome sequence of Corynebacterium casei LMG S-19264T (=DSM 44701T), isolated from a smear-ripened cheese.</title>
        <authorList>
            <consortium name="US DOE Joint Genome Institute (JGI-PGF)"/>
            <person name="Walter F."/>
            <person name="Albersmeier A."/>
            <person name="Kalinowski J."/>
            <person name="Ruckert C."/>
        </authorList>
    </citation>
    <scope>NUCLEOTIDE SEQUENCE</scope>
    <source>
        <strain evidence="3">CGMCC 1.15254</strain>
    </source>
</reference>
<dbReference type="PANTHER" id="PTHR44051">
    <property type="entry name" value="GLUTATHIONE S-TRANSFERASE-RELATED"/>
    <property type="match status" value="1"/>
</dbReference>
<dbReference type="InterPro" id="IPR010987">
    <property type="entry name" value="Glutathione-S-Trfase_C-like"/>
</dbReference>
<dbReference type="SUPFAM" id="SSF47616">
    <property type="entry name" value="GST C-terminal domain-like"/>
    <property type="match status" value="1"/>
</dbReference>
<organism evidence="3 4">
    <name type="scientific">Terasakiella brassicae</name>
    <dbReference type="NCBI Taxonomy" id="1634917"/>
    <lineage>
        <taxon>Bacteria</taxon>
        <taxon>Pseudomonadati</taxon>
        <taxon>Pseudomonadota</taxon>
        <taxon>Alphaproteobacteria</taxon>
        <taxon>Rhodospirillales</taxon>
        <taxon>Terasakiellaceae</taxon>
        <taxon>Terasakiella</taxon>
    </lineage>
</organism>
<sequence length="222" mass="25303">MRRLYHLPFDALSRKVRILLAEKKLAFTCVHEPVWERRETFLALNPAGEVPVLVEPEGKPIWDDHAICEYLEEVYPEYNLLGTTPDQRAEVRRLVAWFDKKFAQEVTRNLVGEKITKRFIAGATPNSGAIRAGKQNVHYHLDYIGYLSDQRNWLAGENLSLADICAAAHISAVDYLGDIPWADHPGAQAWYARFKSRPSMRDILKDSVSGIPAARHYADLDF</sequence>
<dbReference type="Pfam" id="PF13409">
    <property type="entry name" value="GST_N_2"/>
    <property type="match status" value="1"/>
</dbReference>
<dbReference type="RefSeq" id="WP_188660530.1">
    <property type="nucleotide sequence ID" value="NZ_BMHV01000002.1"/>
</dbReference>